<feature type="region of interest" description="Disordered" evidence="2">
    <location>
        <begin position="108"/>
        <end position="132"/>
    </location>
</feature>
<dbReference type="AlphaFoldDB" id="A0A9Q5ZBD4"/>
<dbReference type="RefSeq" id="WP_099069841.1">
    <property type="nucleotide sequence ID" value="NZ_LAHD01000044.1"/>
</dbReference>
<dbReference type="GO" id="GO:0006221">
    <property type="term" value="P:pyrimidine nucleotide biosynthetic process"/>
    <property type="evidence" value="ECO:0007669"/>
    <property type="project" value="UniProtKB-KW"/>
</dbReference>
<protein>
    <submittedName>
        <fullName evidence="4">Dihydroorotase</fullName>
        <ecNumber evidence="4">3.5.2.3</ecNumber>
    </submittedName>
</protein>
<feature type="domain" description="Amidohydrolase-related" evidence="3">
    <location>
        <begin position="304"/>
        <end position="451"/>
    </location>
</feature>
<dbReference type="Pfam" id="PF01979">
    <property type="entry name" value="Amidohydro_1"/>
    <property type="match status" value="1"/>
</dbReference>
<dbReference type="GeneID" id="57096326"/>
<dbReference type="PANTHER" id="PTHR43668">
    <property type="entry name" value="ALLANTOINASE"/>
    <property type="match status" value="1"/>
</dbReference>
<gene>
    <name evidence="4" type="ORF">VF08_16525</name>
</gene>
<dbReference type="GO" id="GO:0006145">
    <property type="term" value="P:purine nucleobase catabolic process"/>
    <property type="evidence" value="ECO:0007669"/>
    <property type="project" value="TreeGrafter"/>
</dbReference>
<dbReference type="SUPFAM" id="SSF51338">
    <property type="entry name" value="Composite domain of metallo-dependent hydrolases"/>
    <property type="match status" value="1"/>
</dbReference>
<dbReference type="CDD" id="cd01317">
    <property type="entry name" value="DHOase_IIa"/>
    <property type="match status" value="1"/>
</dbReference>
<proteinExistence type="predicted"/>
<dbReference type="Gene3D" id="3.20.20.140">
    <property type="entry name" value="Metal-dependent hydrolases"/>
    <property type="match status" value="1"/>
</dbReference>
<dbReference type="InterPro" id="IPR050138">
    <property type="entry name" value="DHOase/Allantoinase_Hydrolase"/>
</dbReference>
<dbReference type="GO" id="GO:0046872">
    <property type="term" value="F:metal ion binding"/>
    <property type="evidence" value="ECO:0007669"/>
    <property type="project" value="InterPro"/>
</dbReference>
<dbReference type="GO" id="GO:0004038">
    <property type="term" value="F:allantoinase activity"/>
    <property type="evidence" value="ECO:0007669"/>
    <property type="project" value="TreeGrafter"/>
</dbReference>
<dbReference type="Proteomes" id="UP000222310">
    <property type="component" value="Unassembled WGS sequence"/>
</dbReference>
<keyword evidence="1" id="KW-0665">Pyrimidine biosynthesis</keyword>
<dbReference type="Gene3D" id="2.30.40.10">
    <property type="entry name" value="Urease, subunit C, domain 1"/>
    <property type="match status" value="1"/>
</dbReference>
<evidence type="ECO:0000313" key="5">
    <source>
        <dbReference type="Proteomes" id="UP000222310"/>
    </source>
</evidence>
<evidence type="ECO:0000259" key="3">
    <source>
        <dbReference type="Pfam" id="PF01979"/>
    </source>
</evidence>
<comment type="caution">
    <text evidence="4">The sequence shown here is derived from an EMBL/GenBank/DDBJ whole genome shotgun (WGS) entry which is preliminary data.</text>
</comment>
<dbReference type="EC" id="3.5.2.3" evidence="4"/>
<dbReference type="NCBIfam" id="NF005614">
    <property type="entry name" value="PRK07369.1"/>
    <property type="match status" value="1"/>
</dbReference>
<dbReference type="EMBL" id="LAHD01000044">
    <property type="protein sequence ID" value="PHK02975.1"/>
    <property type="molecule type" value="Genomic_DNA"/>
</dbReference>
<sequence length="452" mass="48694">MIELLQQVRVIDPVSETDEIFDVLIADGYIQAVASHISDISTDTQIRDCQGLVLGSGLVDLYSHSGEPGFEERETLVSFLQAAAAGGFTRVSILPDTSPAIDNPALVSQLQNKRGGQGDTGTRGRGDKETRGHGNAINDFFASLRLSFPASYSVPLLYIWGAITLDVAGKQMTELADLASAGVVGFTDGKPWENLALVQRVLEYLQPLGKPVAFWPCDRQLAANGVIREGVQALRLGLPPVPASAETSAIAALIELVAAIGTPVHIMRVSTARSVELIACAKATGLPITASTTWMHLLLDTKAIKSYNSSLHLDPPLGNVNDVAALRAGVRGGVIDAIAIDHAPYTYEEKVQAFAEAPAGAIGFELALPLLWQYLVETGEFTALELWRALSSNPAKCLTQKINAITPHQPAELILFDPQQIWKVERKNLHTLSQNTPWLGQQLQGRVVQTWC</sequence>
<feature type="compositionally biased region" description="Basic and acidic residues" evidence="2">
    <location>
        <begin position="122"/>
        <end position="132"/>
    </location>
</feature>
<dbReference type="NCBIfam" id="TIGR00857">
    <property type="entry name" value="pyrC_multi"/>
    <property type="match status" value="1"/>
</dbReference>
<dbReference type="PANTHER" id="PTHR43668:SF2">
    <property type="entry name" value="ALLANTOINASE"/>
    <property type="match status" value="1"/>
</dbReference>
<organism evidence="4 5">
    <name type="scientific">Nostoc linckia z8</name>
    <dbReference type="NCBI Taxonomy" id="1628746"/>
    <lineage>
        <taxon>Bacteria</taxon>
        <taxon>Bacillati</taxon>
        <taxon>Cyanobacteriota</taxon>
        <taxon>Cyanophyceae</taxon>
        <taxon>Nostocales</taxon>
        <taxon>Nostocaceae</taxon>
        <taxon>Nostoc</taxon>
    </lineage>
</organism>
<dbReference type="InterPro" id="IPR004722">
    <property type="entry name" value="DHOase"/>
</dbReference>
<dbReference type="InterPro" id="IPR011059">
    <property type="entry name" value="Metal-dep_hydrolase_composite"/>
</dbReference>
<dbReference type="GO" id="GO:0004151">
    <property type="term" value="F:dihydroorotase activity"/>
    <property type="evidence" value="ECO:0007669"/>
    <property type="project" value="UniProtKB-EC"/>
</dbReference>
<evidence type="ECO:0000256" key="1">
    <source>
        <dbReference type="ARBA" id="ARBA00022975"/>
    </source>
</evidence>
<dbReference type="GO" id="GO:0005737">
    <property type="term" value="C:cytoplasm"/>
    <property type="evidence" value="ECO:0007669"/>
    <property type="project" value="TreeGrafter"/>
</dbReference>
<evidence type="ECO:0000256" key="2">
    <source>
        <dbReference type="SAM" id="MobiDB-lite"/>
    </source>
</evidence>
<dbReference type="InterPro" id="IPR032466">
    <property type="entry name" value="Metal_Hydrolase"/>
</dbReference>
<accession>A0A9Q5ZBD4</accession>
<keyword evidence="4" id="KW-0378">Hydrolase</keyword>
<reference evidence="4 5" key="1">
    <citation type="submission" date="2015-02" db="EMBL/GenBank/DDBJ databases">
        <title>Nostoc linckia genome annotation.</title>
        <authorList>
            <person name="Zhou Z."/>
        </authorList>
    </citation>
    <scope>NUCLEOTIDE SEQUENCE [LARGE SCALE GENOMIC DNA]</scope>
    <source>
        <strain evidence="5">z8</strain>
    </source>
</reference>
<dbReference type="SUPFAM" id="SSF51556">
    <property type="entry name" value="Metallo-dependent hydrolases"/>
    <property type="match status" value="1"/>
</dbReference>
<dbReference type="InterPro" id="IPR006680">
    <property type="entry name" value="Amidohydro-rel"/>
</dbReference>
<evidence type="ECO:0000313" key="4">
    <source>
        <dbReference type="EMBL" id="PHK02975.1"/>
    </source>
</evidence>
<name>A0A9Q5ZBD4_NOSLI</name>